<evidence type="ECO:0000313" key="1">
    <source>
        <dbReference type="EMBL" id="CAG1860187.1"/>
    </source>
</evidence>
<dbReference type="EMBL" id="HG996466">
    <property type="protein sequence ID" value="CAG1860187.1"/>
    <property type="molecule type" value="Genomic_DNA"/>
</dbReference>
<name>A0A8D7FNI4_MUSAM</name>
<dbReference type="Pfam" id="PF14223">
    <property type="entry name" value="Retrotran_gag_2"/>
    <property type="match status" value="1"/>
</dbReference>
<dbReference type="AlphaFoldDB" id="A0A8D7FNI4"/>
<reference evidence="1" key="1">
    <citation type="submission" date="2021-03" db="EMBL/GenBank/DDBJ databases">
        <authorList>
            <consortium name="Genoscope - CEA"/>
            <person name="William W."/>
        </authorList>
    </citation>
    <scope>NUCLEOTIDE SEQUENCE</scope>
    <source>
        <strain evidence="1">Doubled-haploid Pahang</strain>
    </source>
</reference>
<organism evidence="1">
    <name type="scientific">Musa acuminata subsp. malaccensis</name>
    <name type="common">Wild banana</name>
    <name type="synonym">Musa malaccensis</name>
    <dbReference type="NCBI Taxonomy" id="214687"/>
    <lineage>
        <taxon>Eukaryota</taxon>
        <taxon>Viridiplantae</taxon>
        <taxon>Streptophyta</taxon>
        <taxon>Embryophyta</taxon>
        <taxon>Tracheophyta</taxon>
        <taxon>Spermatophyta</taxon>
        <taxon>Magnoliopsida</taxon>
        <taxon>Liliopsida</taxon>
        <taxon>Zingiberales</taxon>
        <taxon>Musaceae</taxon>
        <taxon>Musa</taxon>
    </lineage>
</organism>
<sequence>MKRWRTLNAKAKFVLKRSISHDLFEHIIYCKSTLEIWITLNALFNKKNMAWL</sequence>
<proteinExistence type="predicted"/>
<gene>
    <name evidence="1" type="ORF">GSMUA_304830.1</name>
</gene>
<protein>
    <submittedName>
        <fullName evidence="1">(wild Malaysian banana) hypothetical protein</fullName>
    </submittedName>
</protein>
<accession>A0A8D7FNI4</accession>